<name>A0A9X1X4K6_9SPHI</name>
<gene>
    <name evidence="1" type="ORF">MUY27_14885</name>
</gene>
<accession>A0A9X1X4K6</accession>
<protein>
    <submittedName>
        <fullName evidence="1">Uncharacterized protein</fullName>
    </submittedName>
</protein>
<evidence type="ECO:0000313" key="2">
    <source>
        <dbReference type="Proteomes" id="UP001139450"/>
    </source>
</evidence>
<dbReference type="InterPro" id="IPR011006">
    <property type="entry name" value="CheY-like_superfamily"/>
</dbReference>
<dbReference type="AlphaFoldDB" id="A0A9X1X4K6"/>
<dbReference type="RefSeq" id="WP_245131168.1">
    <property type="nucleotide sequence ID" value="NZ_JALJEJ010000007.1"/>
</dbReference>
<comment type="caution">
    <text evidence="1">The sequence shown here is derived from an EMBL/GenBank/DDBJ whole genome shotgun (WGS) entry which is preliminary data.</text>
</comment>
<dbReference type="EMBL" id="JALJEJ010000007">
    <property type="protein sequence ID" value="MCJ8211002.1"/>
    <property type="molecule type" value="Genomic_DNA"/>
</dbReference>
<dbReference type="Proteomes" id="UP001139450">
    <property type="component" value="Unassembled WGS sequence"/>
</dbReference>
<organism evidence="1 2">
    <name type="scientific">Mucilaginibacter straminoryzae</name>
    <dbReference type="NCBI Taxonomy" id="2932774"/>
    <lineage>
        <taxon>Bacteria</taxon>
        <taxon>Pseudomonadati</taxon>
        <taxon>Bacteroidota</taxon>
        <taxon>Sphingobacteriia</taxon>
        <taxon>Sphingobacteriales</taxon>
        <taxon>Sphingobacteriaceae</taxon>
        <taxon>Mucilaginibacter</taxon>
    </lineage>
</organism>
<proteinExistence type="predicted"/>
<dbReference type="SUPFAM" id="SSF52172">
    <property type="entry name" value="CheY-like"/>
    <property type="match status" value="1"/>
</dbReference>
<evidence type="ECO:0000313" key="1">
    <source>
        <dbReference type="EMBL" id="MCJ8211002.1"/>
    </source>
</evidence>
<keyword evidence="2" id="KW-1185">Reference proteome</keyword>
<reference evidence="1" key="1">
    <citation type="submission" date="2022-04" db="EMBL/GenBank/DDBJ databases">
        <title>Mucilaginibacter sp. RS28 isolated from freshwater.</title>
        <authorList>
            <person name="Ko S.-R."/>
        </authorList>
    </citation>
    <scope>NUCLEOTIDE SEQUENCE</scope>
    <source>
        <strain evidence="1">RS28</strain>
    </source>
</reference>
<sequence length="99" mass="10653">MKKTAILAVCNHEGILATILRLLAGNEQWEPVGAADLTQATDLLSERHFDIVLLGSGMDEQDNEVLKKQVPHVPVIEHYGGGSGLLFGEIYQALGRSSG</sequence>